<evidence type="ECO:0000313" key="4">
    <source>
        <dbReference type="EMBL" id="QIZ71904.1"/>
    </source>
</evidence>
<sequence length="285" mass="31144">MGLDKQALERAIASWSPEDLFGSTLCGYGLESGFSLHIFPDLVSTNQSLWNLIEAGATEGTVVLARRQSGGRGQWGRQWRSPEGGLYLSLALKPDLPISQAQILTLCSAWGIATVLRDRNIPVAIKWPNDLVLDRRKLGGILTETRLDGDRIHTAVVGVGINWTNPVPDHGINLHSFLSKKALPGVASLEQLAALTLQGMTYGYRYFRRYGIEHLLPSYLKLLTHLGRQAIVEGRPGIITGVSPTGQLQVTLSSTASPSEDRSRDRNPSEILLQPGTINLGYENL</sequence>
<name>A0A6H1TZ89_9CYAN</name>
<dbReference type="Gene3D" id="3.30.930.10">
    <property type="entry name" value="Bira Bifunctional Protein, Domain 2"/>
    <property type="match status" value="1"/>
</dbReference>
<feature type="domain" description="BPL/LPL catalytic" evidence="3">
    <location>
        <begin position="19"/>
        <end position="208"/>
    </location>
</feature>
<dbReference type="PANTHER" id="PTHR12835">
    <property type="entry name" value="BIOTIN PROTEIN LIGASE"/>
    <property type="match status" value="1"/>
</dbReference>
<dbReference type="GO" id="GO:0004077">
    <property type="term" value="F:biotin--[biotin carboxyl-carrier protein] ligase activity"/>
    <property type="evidence" value="ECO:0007669"/>
    <property type="project" value="UniProtKB-EC"/>
</dbReference>
<dbReference type="KEGG" id="oxy:HCG48_16060"/>
<keyword evidence="1 4" id="KW-0436">Ligase</keyword>
<accession>A0A6H1TZ89</accession>
<reference evidence="4 5" key="1">
    <citation type="submission" date="2020-04" db="EMBL/GenBank/DDBJ databases">
        <authorList>
            <person name="Basu S."/>
            <person name="Maruthanayagam V."/>
            <person name="Chakraborty S."/>
            <person name="Pramanik A."/>
            <person name="Mukherjee J."/>
            <person name="Brink B."/>
        </authorList>
    </citation>
    <scope>NUCLEOTIDE SEQUENCE [LARGE SCALE GENOMIC DNA]</scope>
    <source>
        <strain evidence="4 5">AP17</strain>
    </source>
</reference>
<keyword evidence="5" id="KW-1185">Reference proteome</keyword>
<dbReference type="SUPFAM" id="SSF55681">
    <property type="entry name" value="Class II aaRS and biotin synthetases"/>
    <property type="match status" value="1"/>
</dbReference>
<dbReference type="NCBIfam" id="TIGR00121">
    <property type="entry name" value="birA_ligase"/>
    <property type="match status" value="1"/>
</dbReference>
<dbReference type="Pfam" id="PF03099">
    <property type="entry name" value="BPL_LplA_LipB"/>
    <property type="match status" value="1"/>
</dbReference>
<dbReference type="InterPro" id="IPR004143">
    <property type="entry name" value="BPL_LPL_catalytic"/>
</dbReference>
<dbReference type="RefSeq" id="WP_168570056.1">
    <property type="nucleotide sequence ID" value="NZ_CP051167.1"/>
</dbReference>
<dbReference type="EMBL" id="CP051167">
    <property type="protein sequence ID" value="QIZ71904.1"/>
    <property type="molecule type" value="Genomic_DNA"/>
</dbReference>
<dbReference type="InterPro" id="IPR004408">
    <property type="entry name" value="Biotin_CoA_COase_ligase"/>
</dbReference>
<gene>
    <name evidence="4" type="ORF">HCG48_16060</name>
</gene>
<evidence type="ECO:0000313" key="5">
    <source>
        <dbReference type="Proteomes" id="UP000500857"/>
    </source>
</evidence>
<evidence type="ECO:0000259" key="3">
    <source>
        <dbReference type="PROSITE" id="PS51733"/>
    </source>
</evidence>
<dbReference type="InterPro" id="IPR045864">
    <property type="entry name" value="aa-tRNA-synth_II/BPL/LPL"/>
</dbReference>
<dbReference type="AlphaFoldDB" id="A0A6H1TZ89"/>
<proteinExistence type="predicted"/>
<feature type="region of interest" description="Disordered" evidence="2">
    <location>
        <begin position="251"/>
        <end position="270"/>
    </location>
</feature>
<dbReference type="GO" id="GO:0005737">
    <property type="term" value="C:cytoplasm"/>
    <property type="evidence" value="ECO:0007669"/>
    <property type="project" value="TreeGrafter"/>
</dbReference>
<dbReference type="PANTHER" id="PTHR12835:SF5">
    <property type="entry name" value="BIOTIN--PROTEIN LIGASE"/>
    <property type="match status" value="1"/>
</dbReference>
<dbReference type="CDD" id="cd16442">
    <property type="entry name" value="BPL"/>
    <property type="match status" value="1"/>
</dbReference>
<dbReference type="EC" id="6.3.4.15" evidence="4"/>
<evidence type="ECO:0000256" key="2">
    <source>
        <dbReference type="SAM" id="MobiDB-lite"/>
    </source>
</evidence>
<evidence type="ECO:0000256" key="1">
    <source>
        <dbReference type="ARBA" id="ARBA00022598"/>
    </source>
</evidence>
<protein>
    <submittedName>
        <fullName evidence="4">Biotin--[acetyl-CoA-carboxylase] ligase</fullName>
        <ecNumber evidence="4">6.3.4.15</ecNumber>
    </submittedName>
</protein>
<dbReference type="PROSITE" id="PS51733">
    <property type="entry name" value="BPL_LPL_CATALYTIC"/>
    <property type="match status" value="1"/>
</dbReference>
<organism evidence="4 5">
    <name type="scientific">Oxynema aestuarii AP17</name>
    <dbReference type="NCBI Taxonomy" id="2064643"/>
    <lineage>
        <taxon>Bacteria</taxon>
        <taxon>Bacillati</taxon>
        <taxon>Cyanobacteriota</taxon>
        <taxon>Cyanophyceae</taxon>
        <taxon>Oscillatoriophycideae</taxon>
        <taxon>Oscillatoriales</taxon>
        <taxon>Oscillatoriaceae</taxon>
        <taxon>Oxynema</taxon>
        <taxon>Oxynema aestuarii</taxon>
    </lineage>
</organism>
<feature type="compositionally biased region" description="Basic and acidic residues" evidence="2">
    <location>
        <begin position="259"/>
        <end position="268"/>
    </location>
</feature>
<dbReference type="Proteomes" id="UP000500857">
    <property type="component" value="Chromosome"/>
</dbReference>